<dbReference type="GO" id="GO:0046872">
    <property type="term" value="F:metal ion binding"/>
    <property type="evidence" value="ECO:0007669"/>
    <property type="project" value="UniProtKB-KW"/>
</dbReference>
<dbReference type="Gene3D" id="3.60.40.10">
    <property type="entry name" value="PPM-type phosphatase domain"/>
    <property type="match status" value="1"/>
</dbReference>
<evidence type="ECO:0000256" key="3">
    <source>
        <dbReference type="ARBA" id="ARBA00022912"/>
    </source>
</evidence>
<dbReference type="Pfam" id="PF00481">
    <property type="entry name" value="PP2C"/>
    <property type="match status" value="1"/>
</dbReference>
<dbReference type="PANTHER" id="PTHR47992">
    <property type="entry name" value="PROTEIN PHOSPHATASE"/>
    <property type="match status" value="1"/>
</dbReference>
<evidence type="ECO:0000256" key="2">
    <source>
        <dbReference type="ARBA" id="ARBA00022801"/>
    </source>
</evidence>
<dbReference type="SUPFAM" id="SSF81606">
    <property type="entry name" value="PP2C-like"/>
    <property type="match status" value="1"/>
</dbReference>
<dbReference type="AlphaFoldDB" id="A0A6A4V3Z6"/>
<dbReference type="EMBL" id="VIIS01002118">
    <property type="protein sequence ID" value="KAF0288335.1"/>
    <property type="molecule type" value="Genomic_DNA"/>
</dbReference>
<evidence type="ECO:0000313" key="6">
    <source>
        <dbReference type="Proteomes" id="UP000440578"/>
    </source>
</evidence>
<accession>A0A6A4V3Z6</accession>
<dbReference type="PROSITE" id="PS51746">
    <property type="entry name" value="PPM_2"/>
    <property type="match status" value="1"/>
</dbReference>
<proteinExistence type="predicted"/>
<reference evidence="5 6" key="1">
    <citation type="submission" date="2019-07" db="EMBL/GenBank/DDBJ databases">
        <title>Draft genome assembly of a fouling barnacle, Amphibalanus amphitrite (Darwin, 1854): The first reference genome for Thecostraca.</title>
        <authorList>
            <person name="Kim W."/>
        </authorList>
    </citation>
    <scope>NUCLEOTIDE SEQUENCE [LARGE SCALE GENOMIC DNA]</scope>
    <source>
        <strain evidence="5">SNU_AA5</strain>
        <tissue evidence="5">Soma without cirri and trophi</tissue>
    </source>
</reference>
<dbReference type="InterPro" id="IPR001932">
    <property type="entry name" value="PPM-type_phosphatase-like_dom"/>
</dbReference>
<sequence length="204" mass="22069">MGAYLSQPCTKKVSSDGSSEYLSYGDSSMQGWRVSQEDAHNSLPELAPGCALFAVYDGHGGHEVATYAAQTLPAAIRDCPLYKAGKVRESLRRAFLEFDSSLTRPEIIDKLKVIAGREVESEDEEETDREVDELFQEAHMPLEELMARYQGDKPAAAAGGVAKLKGKGKEKPLSPFLRAKAGGSGAVRRLVPVDLAPAPVKTEM</sequence>
<feature type="domain" description="PPM-type phosphatase" evidence="4">
    <location>
        <begin position="23"/>
        <end position="204"/>
    </location>
</feature>
<gene>
    <name evidence="5" type="primary">PPM1G</name>
    <name evidence="5" type="ORF">FJT64_013314</name>
</gene>
<dbReference type="InterPro" id="IPR000222">
    <property type="entry name" value="PP2C_BS"/>
</dbReference>
<evidence type="ECO:0000259" key="4">
    <source>
        <dbReference type="PROSITE" id="PS51746"/>
    </source>
</evidence>
<comment type="caution">
    <text evidence="5">The sequence shown here is derived from an EMBL/GenBank/DDBJ whole genome shotgun (WGS) entry which is preliminary data.</text>
</comment>
<dbReference type="Proteomes" id="UP000440578">
    <property type="component" value="Unassembled WGS sequence"/>
</dbReference>
<evidence type="ECO:0000256" key="1">
    <source>
        <dbReference type="ARBA" id="ARBA00022723"/>
    </source>
</evidence>
<dbReference type="PROSITE" id="PS01032">
    <property type="entry name" value="PPM_1"/>
    <property type="match status" value="1"/>
</dbReference>
<dbReference type="InterPro" id="IPR015655">
    <property type="entry name" value="PP2C"/>
</dbReference>
<keyword evidence="2" id="KW-0378">Hydrolase</keyword>
<dbReference type="OrthoDB" id="10264738at2759"/>
<organism evidence="5 6">
    <name type="scientific">Amphibalanus amphitrite</name>
    <name type="common">Striped barnacle</name>
    <name type="synonym">Balanus amphitrite</name>
    <dbReference type="NCBI Taxonomy" id="1232801"/>
    <lineage>
        <taxon>Eukaryota</taxon>
        <taxon>Metazoa</taxon>
        <taxon>Ecdysozoa</taxon>
        <taxon>Arthropoda</taxon>
        <taxon>Crustacea</taxon>
        <taxon>Multicrustacea</taxon>
        <taxon>Cirripedia</taxon>
        <taxon>Thoracica</taxon>
        <taxon>Thoracicalcarea</taxon>
        <taxon>Balanomorpha</taxon>
        <taxon>Balanoidea</taxon>
        <taxon>Balanidae</taxon>
        <taxon>Amphibalaninae</taxon>
        <taxon>Amphibalanus</taxon>
    </lineage>
</organism>
<keyword evidence="6" id="KW-1185">Reference proteome</keyword>
<evidence type="ECO:0000313" key="5">
    <source>
        <dbReference type="EMBL" id="KAF0288335.1"/>
    </source>
</evidence>
<dbReference type="GO" id="GO:0004722">
    <property type="term" value="F:protein serine/threonine phosphatase activity"/>
    <property type="evidence" value="ECO:0007669"/>
    <property type="project" value="InterPro"/>
</dbReference>
<name>A0A6A4V3Z6_AMPAM</name>
<dbReference type="InterPro" id="IPR036457">
    <property type="entry name" value="PPM-type-like_dom_sf"/>
</dbReference>
<keyword evidence="3" id="KW-0904">Protein phosphatase</keyword>
<protein>
    <submittedName>
        <fullName evidence="5">Protein phosphatase 1G</fullName>
    </submittedName>
</protein>
<keyword evidence="1" id="KW-0479">Metal-binding</keyword>